<dbReference type="Gene3D" id="1.20.5.5260">
    <property type="match status" value="1"/>
</dbReference>
<reference evidence="1" key="1">
    <citation type="submission" date="2021-04" db="EMBL/GenBank/DDBJ databases">
        <title>Difference and commonality of drug resistance evolution in various bacteria. and drug sensitivity profiles.</title>
        <authorList>
            <person name="Maeda T."/>
            <person name="Shibai A."/>
            <person name="Kawada K."/>
            <person name="Kotani H."/>
            <person name="Tarusawa Y."/>
            <person name="Tanabe K."/>
            <person name="Furusawa C."/>
        </authorList>
    </citation>
    <scope>NUCLEOTIDE SEQUENCE</scope>
    <source>
        <strain evidence="1">JCM 8580</strain>
    </source>
</reference>
<proteinExistence type="predicted"/>
<organism evidence="1 2">
    <name type="scientific">Enterobacter kobei</name>
    <dbReference type="NCBI Taxonomy" id="208224"/>
    <lineage>
        <taxon>Bacteria</taxon>
        <taxon>Pseudomonadati</taxon>
        <taxon>Pseudomonadota</taxon>
        <taxon>Gammaproteobacteria</taxon>
        <taxon>Enterobacterales</taxon>
        <taxon>Enterobacteriaceae</taxon>
        <taxon>Enterobacter</taxon>
        <taxon>Enterobacter cloacae complex</taxon>
    </lineage>
</organism>
<evidence type="ECO:0000313" key="1">
    <source>
        <dbReference type="EMBL" id="BCU55965.1"/>
    </source>
</evidence>
<protein>
    <submittedName>
        <fullName evidence="1">Uncharacterized protein</fullName>
    </submittedName>
</protein>
<sequence length="93" mass="10209">MSKKTSNYSELAIKNLNTMDADQPVLPIVLVPEYSGAEEAIGALSAELIKSGKTLSIEELQLIIIVKLKLSTEIVQQNILREALIMITNKTLL</sequence>
<dbReference type="EMBL" id="AP024590">
    <property type="protein sequence ID" value="BCU55965.1"/>
    <property type="molecule type" value="Genomic_DNA"/>
</dbReference>
<dbReference type="AlphaFoldDB" id="A0AA86M6V4"/>
<gene>
    <name evidence="1" type="ORF">ENKO_25590</name>
</gene>
<dbReference type="RefSeq" id="WP_088219548.1">
    <property type="nucleotide sequence ID" value="NZ_AP024590.1"/>
</dbReference>
<dbReference type="Proteomes" id="UP000682928">
    <property type="component" value="Chromosome"/>
</dbReference>
<accession>A0AA86M6V4</accession>
<name>A0AA86M6V4_9ENTR</name>
<evidence type="ECO:0000313" key="2">
    <source>
        <dbReference type="Proteomes" id="UP000682928"/>
    </source>
</evidence>